<dbReference type="GO" id="GO:0005525">
    <property type="term" value="F:GTP binding"/>
    <property type="evidence" value="ECO:0007669"/>
    <property type="project" value="InterPro"/>
</dbReference>
<comment type="caution">
    <text evidence="2">The sequence shown here is derived from an EMBL/GenBank/DDBJ whole genome shotgun (WGS) entry which is preliminary data.</text>
</comment>
<dbReference type="Gene3D" id="3.40.50.300">
    <property type="entry name" value="P-loop containing nucleotide triphosphate hydrolases"/>
    <property type="match status" value="1"/>
</dbReference>
<dbReference type="InterPro" id="IPR027417">
    <property type="entry name" value="P-loop_NTPase"/>
</dbReference>
<dbReference type="OrthoDB" id="126732at2759"/>
<evidence type="ECO:0000259" key="1">
    <source>
        <dbReference type="Pfam" id="PF02263"/>
    </source>
</evidence>
<name>A0A9W6TCD9_9STRA</name>
<dbReference type="InterPro" id="IPR015894">
    <property type="entry name" value="Guanylate-bd_N"/>
</dbReference>
<dbReference type="PANTHER" id="PTHR10751">
    <property type="entry name" value="GUANYLATE BINDING PROTEIN"/>
    <property type="match status" value="1"/>
</dbReference>
<protein>
    <submittedName>
        <fullName evidence="2">Unnamed protein product</fullName>
    </submittedName>
</protein>
<dbReference type="AlphaFoldDB" id="A0A9W6TCD9"/>
<keyword evidence="3" id="KW-1185">Reference proteome</keyword>
<dbReference type="EMBL" id="BSXW01000030">
    <property type="protein sequence ID" value="GMF10082.1"/>
    <property type="molecule type" value="Genomic_DNA"/>
</dbReference>
<evidence type="ECO:0000313" key="2">
    <source>
        <dbReference type="EMBL" id="GMF10082.1"/>
    </source>
</evidence>
<dbReference type="Pfam" id="PF02263">
    <property type="entry name" value="GBP"/>
    <property type="match status" value="1"/>
</dbReference>
<dbReference type="Proteomes" id="UP001165083">
    <property type="component" value="Unassembled WGS sequence"/>
</dbReference>
<gene>
    <name evidence="2" type="ORF">Plil01_000093100</name>
</gene>
<proteinExistence type="predicted"/>
<accession>A0A9W6TCD9</accession>
<sequence>MAGRWRALPLVCAAPSGAGTALQVSSDARDALLSLHARKVGVLGVFSPPATGKRLLLNTLLQPQESTFSANSEADSNVLLWLWLPQADEEKSADKIRVVLSSGARSEAENGQQTEDQKLALLLLLSSALLYNADGEIDAEAVEKLQWLGKVAQVLRVKAMQDEEAVGEWLDFSA</sequence>
<reference evidence="2" key="1">
    <citation type="submission" date="2023-04" db="EMBL/GenBank/DDBJ databases">
        <title>Phytophthora lilii NBRC 32176.</title>
        <authorList>
            <person name="Ichikawa N."/>
            <person name="Sato H."/>
            <person name="Tonouchi N."/>
        </authorList>
    </citation>
    <scope>NUCLEOTIDE SEQUENCE</scope>
    <source>
        <strain evidence="2">NBRC 32176</strain>
    </source>
</reference>
<organism evidence="2 3">
    <name type="scientific">Phytophthora lilii</name>
    <dbReference type="NCBI Taxonomy" id="2077276"/>
    <lineage>
        <taxon>Eukaryota</taxon>
        <taxon>Sar</taxon>
        <taxon>Stramenopiles</taxon>
        <taxon>Oomycota</taxon>
        <taxon>Peronosporomycetes</taxon>
        <taxon>Peronosporales</taxon>
        <taxon>Peronosporaceae</taxon>
        <taxon>Phytophthora</taxon>
    </lineage>
</organism>
<feature type="domain" description="Guanylate-binding protein N-terminal" evidence="1">
    <location>
        <begin position="22"/>
        <end position="167"/>
    </location>
</feature>
<dbReference type="GO" id="GO:0003924">
    <property type="term" value="F:GTPase activity"/>
    <property type="evidence" value="ECO:0007669"/>
    <property type="project" value="InterPro"/>
</dbReference>
<evidence type="ECO:0000313" key="3">
    <source>
        <dbReference type="Proteomes" id="UP001165083"/>
    </source>
</evidence>